<sequence length="285" mass="33438">MKKVLIVGYSRSGTTLVSKVFSLIDKVYVEVEPHATWRLGNFRYLNDEDYSISDKIVTRIREKLLKDVPSDYVFVEKSPINSLRPHLVHAVFPDAKIIFIERDPVKCIKSNYKFAKKGYSFSLSVILKKYSSTKVKFDKTNNNKKDNFHSKSIKEQIDFKDVFGLSLYALQMSLIKMFKTVPFGPKIKGFTSIIKQKGLIAYYIEALKSVETYRCDYERLYQDNFKHFYLEDFLANKEIQRQMLEFSGVPYNNENLIEIEGLFSKSENSREELLDRQIQKHLDDH</sequence>
<evidence type="ECO:0000313" key="5">
    <source>
        <dbReference type="Proteomes" id="UP000290037"/>
    </source>
</evidence>
<evidence type="ECO:0000313" key="3">
    <source>
        <dbReference type="EMBL" id="SHH60914.1"/>
    </source>
</evidence>
<proteinExistence type="predicted"/>
<dbReference type="EMBL" id="FQXT01000001">
    <property type="protein sequence ID" value="SHH60914.1"/>
    <property type="molecule type" value="Genomic_DNA"/>
</dbReference>
<dbReference type="Proteomes" id="UP000184240">
    <property type="component" value="Unassembled WGS sequence"/>
</dbReference>
<keyword evidence="3" id="KW-0808">Transferase</keyword>
<reference evidence="3" key="2">
    <citation type="submission" date="2016-11" db="EMBL/GenBank/DDBJ databases">
        <authorList>
            <person name="Jaros S."/>
            <person name="Januszkiewicz K."/>
            <person name="Wedrychowicz H."/>
        </authorList>
    </citation>
    <scope>NUCLEOTIDE SEQUENCE [LARGE SCALE GENOMIC DNA]</scope>
    <source>
        <strain evidence="3">DSM 19859</strain>
    </source>
</reference>
<reference evidence="2 5" key="3">
    <citation type="submission" date="2018-07" db="EMBL/GenBank/DDBJ databases">
        <title>Leeuwenhoekiella genomics.</title>
        <authorList>
            <person name="Tahon G."/>
            <person name="Willems A."/>
        </authorList>
    </citation>
    <scope>NUCLEOTIDE SEQUENCE [LARGE SCALE GENOMIC DNA]</scope>
    <source>
        <strain evidence="2 5">LMG 24856</strain>
    </source>
</reference>
<evidence type="ECO:0000259" key="1">
    <source>
        <dbReference type="Pfam" id="PF00685"/>
    </source>
</evidence>
<dbReference type="OrthoDB" id="5432096at2"/>
<dbReference type="STRING" id="573501.SAMN04487999_0632"/>
<dbReference type="EMBL" id="QOVN01000009">
    <property type="protein sequence ID" value="RXG27156.1"/>
    <property type="molecule type" value="Genomic_DNA"/>
</dbReference>
<dbReference type="Proteomes" id="UP000290037">
    <property type="component" value="Unassembled WGS sequence"/>
</dbReference>
<evidence type="ECO:0000313" key="4">
    <source>
        <dbReference type="Proteomes" id="UP000184240"/>
    </source>
</evidence>
<feature type="domain" description="Sulfotransferase" evidence="1">
    <location>
        <begin position="2"/>
        <end position="267"/>
    </location>
</feature>
<dbReference type="InterPro" id="IPR000863">
    <property type="entry name" value="Sulfotransferase_dom"/>
</dbReference>
<protein>
    <submittedName>
        <fullName evidence="3">Sulfotransferase domain-containing protein</fullName>
    </submittedName>
</protein>
<reference evidence="4" key="1">
    <citation type="submission" date="2016-11" db="EMBL/GenBank/DDBJ databases">
        <authorList>
            <person name="Varghese N."/>
            <person name="Submissions S."/>
        </authorList>
    </citation>
    <scope>NUCLEOTIDE SEQUENCE [LARGE SCALE GENOMIC DNA]</scope>
    <source>
        <strain evidence="4">DSM 19859</strain>
    </source>
</reference>
<name>A0A1M5UD07_9FLAO</name>
<keyword evidence="5" id="KW-1185">Reference proteome</keyword>
<accession>A0A1M5UD07</accession>
<evidence type="ECO:0000313" key="2">
    <source>
        <dbReference type="EMBL" id="RXG27156.1"/>
    </source>
</evidence>
<dbReference type="Gene3D" id="3.40.50.300">
    <property type="entry name" value="P-loop containing nucleotide triphosphate hydrolases"/>
    <property type="match status" value="1"/>
</dbReference>
<dbReference type="GO" id="GO:0016740">
    <property type="term" value="F:transferase activity"/>
    <property type="evidence" value="ECO:0007669"/>
    <property type="project" value="UniProtKB-KW"/>
</dbReference>
<dbReference type="Pfam" id="PF00685">
    <property type="entry name" value="Sulfotransfer_1"/>
    <property type="match status" value="1"/>
</dbReference>
<dbReference type="SUPFAM" id="SSF52540">
    <property type="entry name" value="P-loop containing nucleoside triphosphate hydrolases"/>
    <property type="match status" value="1"/>
</dbReference>
<dbReference type="RefSeq" id="WP_072980243.1">
    <property type="nucleotide sequence ID" value="NZ_FQXT01000001.1"/>
</dbReference>
<gene>
    <name evidence="2" type="ORF">DSM01_3230</name>
    <name evidence="3" type="ORF">SAMN04487999_0632</name>
</gene>
<dbReference type="InterPro" id="IPR027417">
    <property type="entry name" value="P-loop_NTPase"/>
</dbReference>
<dbReference type="AlphaFoldDB" id="A0A1M5UD07"/>
<organism evidence="3 4">
    <name type="scientific">Leeuwenhoekiella palythoae</name>
    <dbReference type="NCBI Taxonomy" id="573501"/>
    <lineage>
        <taxon>Bacteria</taxon>
        <taxon>Pseudomonadati</taxon>
        <taxon>Bacteroidota</taxon>
        <taxon>Flavobacteriia</taxon>
        <taxon>Flavobacteriales</taxon>
        <taxon>Flavobacteriaceae</taxon>
        <taxon>Leeuwenhoekiella</taxon>
    </lineage>
</organism>